<dbReference type="EMBL" id="KV722643">
    <property type="protein sequence ID" value="OCH84711.1"/>
    <property type="molecule type" value="Genomic_DNA"/>
</dbReference>
<sequence length="356" mass="38866">MEVDLAEELDRSFFTWGDELSTTLELLWEPFPDDIDDALIHEKNVKNAMERLCAIAPTGLDYESSIDMFRDGIQRFKHQQANLAARKLQVAQSLPRSSQPLASTGSAQDDGLRRPGMLLETPIKPPSDGIGLADNRAAAMPVVVHSSPTTSSKPSASTGSAKVDGTGIPGMRLETRLEGIGAESPALAVEPPSHAISLADHCVTHARLSVQDRNSYDTSLEAAPPALYTPRFTPRSVSGAMTGSQPPAESQVGDNLIHRIEALERLVLPRGVWDSQLVPDAPLADRIHRLEDAIAWSAHQQDLDRLIFANQLRIIRDRFNQQAEFQRRIAHLLLPSDDILPSGKNDLGIGSGRPPR</sequence>
<keyword evidence="3" id="KW-1185">Reference proteome</keyword>
<dbReference type="Proteomes" id="UP000250043">
    <property type="component" value="Unassembled WGS sequence"/>
</dbReference>
<feature type="region of interest" description="Disordered" evidence="1">
    <location>
        <begin position="92"/>
        <end position="132"/>
    </location>
</feature>
<feature type="compositionally biased region" description="Low complexity" evidence="1">
    <location>
        <begin position="146"/>
        <end position="162"/>
    </location>
</feature>
<organism evidence="2 3">
    <name type="scientific">Obba rivulosa</name>
    <dbReference type="NCBI Taxonomy" id="1052685"/>
    <lineage>
        <taxon>Eukaryota</taxon>
        <taxon>Fungi</taxon>
        <taxon>Dikarya</taxon>
        <taxon>Basidiomycota</taxon>
        <taxon>Agaricomycotina</taxon>
        <taxon>Agaricomycetes</taxon>
        <taxon>Polyporales</taxon>
        <taxon>Gelatoporiaceae</taxon>
        <taxon>Obba</taxon>
    </lineage>
</organism>
<proteinExistence type="predicted"/>
<accession>A0A8E2AHT0</accession>
<dbReference type="AlphaFoldDB" id="A0A8E2AHT0"/>
<name>A0A8E2AHT0_9APHY</name>
<evidence type="ECO:0000313" key="3">
    <source>
        <dbReference type="Proteomes" id="UP000250043"/>
    </source>
</evidence>
<reference evidence="2 3" key="1">
    <citation type="submission" date="2016-07" db="EMBL/GenBank/DDBJ databases">
        <title>Draft genome of the white-rot fungus Obba rivulosa 3A-2.</title>
        <authorList>
            <consortium name="DOE Joint Genome Institute"/>
            <person name="Miettinen O."/>
            <person name="Riley R."/>
            <person name="Acob R."/>
            <person name="Barry K."/>
            <person name="Cullen D."/>
            <person name="De Vries R."/>
            <person name="Hainaut M."/>
            <person name="Hatakka A."/>
            <person name="Henrissat B."/>
            <person name="Hilden K."/>
            <person name="Kuo R."/>
            <person name="Labutti K."/>
            <person name="Lipzen A."/>
            <person name="Makela M.R."/>
            <person name="Sandor L."/>
            <person name="Spatafora J.W."/>
            <person name="Grigoriev I.V."/>
            <person name="Hibbett D.S."/>
        </authorList>
    </citation>
    <scope>NUCLEOTIDE SEQUENCE [LARGE SCALE GENOMIC DNA]</scope>
    <source>
        <strain evidence="2 3">3A-2</strain>
    </source>
</reference>
<protein>
    <submittedName>
        <fullName evidence="2">Uncharacterized protein</fullName>
    </submittedName>
</protein>
<gene>
    <name evidence="2" type="ORF">OBBRIDRAFT_891628</name>
</gene>
<evidence type="ECO:0000313" key="2">
    <source>
        <dbReference type="EMBL" id="OCH84711.1"/>
    </source>
</evidence>
<feature type="region of interest" description="Disordered" evidence="1">
    <location>
        <begin position="146"/>
        <end position="168"/>
    </location>
</feature>
<evidence type="ECO:0000256" key="1">
    <source>
        <dbReference type="SAM" id="MobiDB-lite"/>
    </source>
</evidence>
<feature type="compositionally biased region" description="Polar residues" evidence="1">
    <location>
        <begin position="92"/>
        <end position="107"/>
    </location>
</feature>